<feature type="chain" id="PRO_5016892205" evidence="1">
    <location>
        <begin position="20"/>
        <end position="699"/>
    </location>
</feature>
<dbReference type="EMBL" id="QMFY01000005">
    <property type="protein sequence ID" value="RAW00849.1"/>
    <property type="molecule type" value="Genomic_DNA"/>
</dbReference>
<feature type="signal peptide" evidence="1">
    <location>
        <begin position="1"/>
        <end position="19"/>
    </location>
</feature>
<name>A0A364Y2D1_9BACT</name>
<dbReference type="OrthoDB" id="1488584at2"/>
<reference evidence="2 3" key="1">
    <citation type="submission" date="2018-06" db="EMBL/GenBank/DDBJ databases">
        <title>Chryseolinea flavus sp. nov., a member of the phylum Bacteroidetes isolated from soil.</title>
        <authorList>
            <person name="Li Y."/>
            <person name="Wang J."/>
        </authorList>
    </citation>
    <scope>NUCLEOTIDE SEQUENCE [LARGE SCALE GENOMIC DNA]</scope>
    <source>
        <strain evidence="2 3">SDU1-6</strain>
    </source>
</reference>
<protein>
    <submittedName>
        <fullName evidence="2">Uncharacterized protein</fullName>
    </submittedName>
</protein>
<dbReference type="AlphaFoldDB" id="A0A364Y2D1"/>
<comment type="caution">
    <text evidence="2">The sequence shown here is derived from an EMBL/GenBank/DDBJ whole genome shotgun (WGS) entry which is preliminary data.</text>
</comment>
<evidence type="ECO:0000313" key="2">
    <source>
        <dbReference type="EMBL" id="RAW00849.1"/>
    </source>
</evidence>
<dbReference type="RefSeq" id="WP_112747006.1">
    <property type="nucleotide sequence ID" value="NZ_QMFY01000005.1"/>
</dbReference>
<sequence>MKKFKIILLMMMIGTTALCQTLYYEAKTLKRIVGNSIEDYDYPSSIECQASPFSTACGDYAMFLEILRKYAPDSLKKATNKMVIEHYKKTNPFFSALSDPTNEVSGAERKGLGGLLSSAVSSVGGIDVTAFADGLAQFLVERTKEELNVTFFEKLKKLLDDYPEFAVVFPNTQVFLENFESWQYANLITTMREAFHKDLNAILSNLIELRDLKAWSCPEKSKTCKARVEELEKFFATNEGLIMLSAFQFGNALQGNMKMVDAINGISSKEFLLGITNSDSIVQRDFRNSVQLLNIMNMSLRSVEIGRNYISNAEFQELVSDQTLQKLFLGLFYEQVSVANIRFGADNISVASILVRANNLKRYFELILQEQEDFITAVHELQSKKQSGKAVAEDYVAVYDAGNMLLQTILNFQVIDASIPRTTEMDKFFTITNSVSSISHDIVSKNYHAAVVSILKLFDDQVKRQGVANLDDFKSSFLNYATFGANVVKSESPEDVKKAIKAVALPAGSSSIKKTTDFNVALNAYVGFVYGEDRPAKDRYTTTDANGNSVDVKLNGGKALAIYAPVGITVSKGMLFSKRNPWSLSAFISMIDVGALVGYRFTNDSTSTVSSEVKFANIFAPGGNIAIGLPWVPISIGYGFQFIPSLQRNPSDNSLYKVDYSGWRNNQFFISVDIPLVNLYTGKKYMLSKRRSVTNKKKQ</sequence>
<evidence type="ECO:0000313" key="3">
    <source>
        <dbReference type="Proteomes" id="UP000251889"/>
    </source>
</evidence>
<accession>A0A364Y2D1</accession>
<keyword evidence="3" id="KW-1185">Reference proteome</keyword>
<proteinExistence type="predicted"/>
<keyword evidence="1" id="KW-0732">Signal</keyword>
<organism evidence="2 3">
    <name type="scientific">Pseudochryseolinea flava</name>
    <dbReference type="NCBI Taxonomy" id="2059302"/>
    <lineage>
        <taxon>Bacteria</taxon>
        <taxon>Pseudomonadati</taxon>
        <taxon>Bacteroidota</taxon>
        <taxon>Cytophagia</taxon>
        <taxon>Cytophagales</taxon>
        <taxon>Fulvivirgaceae</taxon>
        <taxon>Pseudochryseolinea</taxon>
    </lineage>
</organism>
<evidence type="ECO:0000256" key="1">
    <source>
        <dbReference type="SAM" id="SignalP"/>
    </source>
</evidence>
<dbReference type="Proteomes" id="UP000251889">
    <property type="component" value="Unassembled WGS sequence"/>
</dbReference>
<gene>
    <name evidence="2" type="ORF">DQQ10_11430</name>
</gene>